<dbReference type="Proteomes" id="UP001235874">
    <property type="component" value="Chromosome"/>
</dbReference>
<gene>
    <name evidence="1" type="ORF">Q3V37_04825</name>
</gene>
<organism evidence="1 2">
    <name type="scientific">Micromonospora profundi</name>
    <dbReference type="NCBI Taxonomy" id="1420889"/>
    <lineage>
        <taxon>Bacteria</taxon>
        <taxon>Bacillati</taxon>
        <taxon>Actinomycetota</taxon>
        <taxon>Actinomycetes</taxon>
        <taxon>Micromonosporales</taxon>
        <taxon>Micromonosporaceae</taxon>
        <taxon>Micromonospora</taxon>
    </lineage>
</organism>
<dbReference type="AlphaFoldDB" id="A0AAJ6HUV8"/>
<evidence type="ECO:0000313" key="1">
    <source>
        <dbReference type="EMBL" id="WLS46602.1"/>
    </source>
</evidence>
<protein>
    <submittedName>
        <fullName evidence="1">DUF3105 domain-containing protein</fullName>
    </submittedName>
</protein>
<name>A0AAJ6HUV8_9ACTN</name>
<keyword evidence="2" id="KW-1185">Reference proteome</keyword>
<dbReference type="RefSeq" id="WP_157552856.1">
    <property type="nucleotide sequence ID" value="NZ_CP130472.1"/>
</dbReference>
<accession>A0AAJ6HUV8</accession>
<evidence type="ECO:0000313" key="2">
    <source>
        <dbReference type="Proteomes" id="UP001235874"/>
    </source>
</evidence>
<dbReference type="InterPro" id="IPR021454">
    <property type="entry name" value="DUF3105"/>
</dbReference>
<sequence>MSLHPHRWWWRTATMSAIGALVATLFTGGTLFGSGARSEADAGPRPCPAGETVPVLESPHISQAEAASVRYSSQPPTSGPHFPFSLAPGAYDRPIPDGLTLHALEQGQVALLYAPDTPVEVVAQMRRLVHANPRSLLLAPHPAVRGGVVLTAWGCLQRQPTYDAAAAADFVGEVIRRREPR</sequence>
<dbReference type="EMBL" id="CP130472">
    <property type="protein sequence ID" value="WLS46602.1"/>
    <property type="molecule type" value="Genomic_DNA"/>
</dbReference>
<dbReference type="KEGG" id="mprn:Q3V37_04825"/>
<proteinExistence type="predicted"/>
<dbReference type="Pfam" id="PF11303">
    <property type="entry name" value="DUF3105"/>
    <property type="match status" value="1"/>
</dbReference>
<reference evidence="1 2" key="1">
    <citation type="submission" date="2023-07" db="EMBL/GenBank/DDBJ databases">
        <title>Micromonospora profundi TRM 95458 converts glycerol to a new osmotic compound.</title>
        <authorList>
            <person name="Lu D."/>
        </authorList>
    </citation>
    <scope>NUCLEOTIDE SEQUENCE [LARGE SCALE GENOMIC DNA]</scope>
    <source>
        <strain evidence="1 2">TRM95458</strain>
    </source>
</reference>